<reference evidence="5 6" key="1">
    <citation type="journal article" date="2021" name="Int. J. Syst. Evol. Microbiol.">
        <title>Steroidobacter gossypii sp. nov., isolated from soil of cotton cropping field.</title>
        <authorList>
            <person name="Huang R."/>
            <person name="Yang S."/>
            <person name="Zhen C."/>
            <person name="Liu W."/>
        </authorList>
    </citation>
    <scope>NUCLEOTIDE SEQUENCE [LARGE SCALE GENOMIC DNA]</scope>
    <source>
        <strain evidence="5 6">S1-65</strain>
    </source>
</reference>
<dbReference type="PANTHER" id="PTHR44196">
    <property type="entry name" value="DEHYDROGENASE/REDUCTASE SDR FAMILY MEMBER 7B"/>
    <property type="match status" value="1"/>
</dbReference>
<dbReference type="PRINTS" id="PR00081">
    <property type="entry name" value="GDHRDH"/>
</dbReference>
<dbReference type="InterPro" id="IPR002347">
    <property type="entry name" value="SDR_fam"/>
</dbReference>
<gene>
    <name evidence="5" type="ORF">JM946_01415</name>
</gene>
<evidence type="ECO:0000256" key="3">
    <source>
        <dbReference type="SAM" id="MobiDB-lite"/>
    </source>
</evidence>
<dbReference type="PANTHER" id="PTHR44196:SF1">
    <property type="entry name" value="DEHYDROGENASE_REDUCTASE SDR FAMILY MEMBER 7B"/>
    <property type="match status" value="1"/>
</dbReference>
<evidence type="ECO:0000313" key="6">
    <source>
        <dbReference type="Proteomes" id="UP000661077"/>
    </source>
</evidence>
<proteinExistence type="inferred from homology"/>
<dbReference type="SMART" id="SM00822">
    <property type="entry name" value="PKS_KR"/>
    <property type="match status" value="1"/>
</dbReference>
<dbReference type="CDD" id="cd05233">
    <property type="entry name" value="SDR_c"/>
    <property type="match status" value="1"/>
</dbReference>
<dbReference type="EMBL" id="JAEVLS010000001">
    <property type="protein sequence ID" value="MBM0103378.1"/>
    <property type="molecule type" value="Genomic_DNA"/>
</dbReference>
<evidence type="ECO:0000256" key="1">
    <source>
        <dbReference type="ARBA" id="ARBA00006484"/>
    </source>
</evidence>
<comment type="caution">
    <text evidence="5">The sequence shown here is derived from an EMBL/GenBank/DDBJ whole genome shotgun (WGS) entry which is preliminary data.</text>
</comment>
<name>A0ABS1WQY1_9GAMM</name>
<sequence>MNTTTADLQRPLALVTGASSGIGYELSRKLAQRGYDLVMVADNAEKLSQAAETLSEIDDDAQVEVVQADLSQREGVKKVYDSVCALRRPVALLAANAGVGVYGGFSDETDLEEEISLINLNVTSQVHLVKLISRDMLERGGGDILITSSVAGVLPGPRMAVYAASKAFLRSFGQAIRNELNDKGVHVTVLMPGPTDTDFFERAEMEETVVGEADKQDPAEVAEAAIKALNENQGHVVTGMKNKLQVGAARLMSDENKAKAHAKQTEPKQPSKH</sequence>
<dbReference type="Gene3D" id="3.40.50.720">
    <property type="entry name" value="NAD(P)-binding Rossmann-like Domain"/>
    <property type="match status" value="1"/>
</dbReference>
<evidence type="ECO:0000259" key="4">
    <source>
        <dbReference type="SMART" id="SM00822"/>
    </source>
</evidence>
<feature type="domain" description="Ketoreductase" evidence="4">
    <location>
        <begin position="11"/>
        <end position="197"/>
    </location>
</feature>
<dbReference type="RefSeq" id="WP_203165355.1">
    <property type="nucleotide sequence ID" value="NZ_JAEVLS010000001.1"/>
</dbReference>
<organism evidence="5 6">
    <name type="scientific">Steroidobacter gossypii</name>
    <dbReference type="NCBI Taxonomy" id="2805490"/>
    <lineage>
        <taxon>Bacteria</taxon>
        <taxon>Pseudomonadati</taxon>
        <taxon>Pseudomonadota</taxon>
        <taxon>Gammaproteobacteria</taxon>
        <taxon>Steroidobacterales</taxon>
        <taxon>Steroidobacteraceae</taxon>
        <taxon>Steroidobacter</taxon>
    </lineage>
</organism>
<evidence type="ECO:0000313" key="5">
    <source>
        <dbReference type="EMBL" id="MBM0103378.1"/>
    </source>
</evidence>
<comment type="similarity">
    <text evidence="1">Belongs to the short-chain dehydrogenases/reductases (SDR) family.</text>
</comment>
<protein>
    <submittedName>
        <fullName evidence="5">SDR family NAD(P)-dependent oxidoreductase</fullName>
    </submittedName>
</protein>
<feature type="compositionally biased region" description="Basic and acidic residues" evidence="3">
    <location>
        <begin position="252"/>
        <end position="266"/>
    </location>
</feature>
<evidence type="ECO:0000256" key="2">
    <source>
        <dbReference type="ARBA" id="ARBA00023002"/>
    </source>
</evidence>
<accession>A0ABS1WQY1</accession>
<keyword evidence="6" id="KW-1185">Reference proteome</keyword>
<dbReference type="SUPFAM" id="SSF51735">
    <property type="entry name" value="NAD(P)-binding Rossmann-fold domains"/>
    <property type="match status" value="1"/>
</dbReference>
<dbReference type="Pfam" id="PF00106">
    <property type="entry name" value="adh_short"/>
    <property type="match status" value="1"/>
</dbReference>
<dbReference type="InterPro" id="IPR057326">
    <property type="entry name" value="KR_dom"/>
</dbReference>
<dbReference type="PIRSF" id="PIRSF000126">
    <property type="entry name" value="11-beta-HSD1"/>
    <property type="match status" value="1"/>
</dbReference>
<keyword evidence="2" id="KW-0560">Oxidoreductase</keyword>
<dbReference type="Proteomes" id="UP000661077">
    <property type="component" value="Unassembled WGS sequence"/>
</dbReference>
<feature type="region of interest" description="Disordered" evidence="3">
    <location>
        <begin position="252"/>
        <end position="273"/>
    </location>
</feature>
<dbReference type="PROSITE" id="PS00061">
    <property type="entry name" value="ADH_SHORT"/>
    <property type="match status" value="1"/>
</dbReference>
<dbReference type="InterPro" id="IPR036291">
    <property type="entry name" value="NAD(P)-bd_dom_sf"/>
</dbReference>
<dbReference type="InterPro" id="IPR020904">
    <property type="entry name" value="Sc_DH/Rdtase_CS"/>
</dbReference>